<dbReference type="EMBL" id="AVPJ01000013">
    <property type="protein sequence ID" value="KGN31188.1"/>
    <property type="molecule type" value="Genomic_DNA"/>
</dbReference>
<name>A0A0A0J254_9MICO</name>
<reference evidence="2 3" key="1">
    <citation type="submission" date="2013-08" db="EMBL/GenBank/DDBJ databases">
        <title>The genome sequence of Knoellia sinensis.</title>
        <authorList>
            <person name="Zhu W."/>
            <person name="Wang G."/>
        </authorList>
    </citation>
    <scope>NUCLEOTIDE SEQUENCE [LARGE SCALE GENOMIC DNA]</scope>
    <source>
        <strain evidence="2 3">KCTC 19936</strain>
    </source>
</reference>
<sequence length="37" mass="3584">MLIDGEGEASTVSADDGDAEAAEASVEAKSLTADSAV</sequence>
<accession>A0A0A0J254</accession>
<comment type="caution">
    <text evidence="2">The sequence shown here is derived from an EMBL/GenBank/DDBJ whole genome shotgun (WGS) entry which is preliminary data.</text>
</comment>
<keyword evidence="3" id="KW-1185">Reference proteome</keyword>
<gene>
    <name evidence="2" type="ORF">N802_04615</name>
</gene>
<feature type="region of interest" description="Disordered" evidence="1">
    <location>
        <begin position="1"/>
        <end position="37"/>
    </location>
</feature>
<dbReference type="Proteomes" id="UP000030002">
    <property type="component" value="Unassembled WGS sequence"/>
</dbReference>
<dbReference type="STRING" id="1385520.N802_04615"/>
<evidence type="ECO:0000256" key="1">
    <source>
        <dbReference type="SAM" id="MobiDB-lite"/>
    </source>
</evidence>
<organism evidence="2 3">
    <name type="scientific">Knoellia sinensis KCTC 19936</name>
    <dbReference type="NCBI Taxonomy" id="1385520"/>
    <lineage>
        <taxon>Bacteria</taxon>
        <taxon>Bacillati</taxon>
        <taxon>Actinomycetota</taxon>
        <taxon>Actinomycetes</taxon>
        <taxon>Micrococcales</taxon>
        <taxon>Intrasporangiaceae</taxon>
        <taxon>Knoellia</taxon>
    </lineage>
</organism>
<proteinExistence type="predicted"/>
<protein>
    <submittedName>
        <fullName evidence="2">Uncharacterized protein</fullName>
    </submittedName>
</protein>
<dbReference type="AlphaFoldDB" id="A0A0A0J254"/>
<evidence type="ECO:0000313" key="2">
    <source>
        <dbReference type="EMBL" id="KGN31188.1"/>
    </source>
</evidence>
<evidence type="ECO:0000313" key="3">
    <source>
        <dbReference type="Proteomes" id="UP000030002"/>
    </source>
</evidence>